<evidence type="ECO:0000259" key="15">
    <source>
        <dbReference type="Pfam" id="PF21633"/>
    </source>
</evidence>
<dbReference type="GeneTree" id="ENSGT00940000156024"/>
<evidence type="ECO:0000313" key="18">
    <source>
        <dbReference type="Ensembl" id="ENSSAUP00010067032.1"/>
    </source>
</evidence>
<dbReference type="EC" id="3.6.4.13" evidence="3"/>
<dbReference type="PANTHER" id="PTHR45418:SF1">
    <property type="entry name" value="CANCER_TESTIS ANTIGEN 55"/>
    <property type="match status" value="1"/>
</dbReference>
<evidence type="ECO:0000256" key="4">
    <source>
        <dbReference type="ARBA" id="ARBA00022490"/>
    </source>
</evidence>
<dbReference type="FunFam" id="3.40.50.300:FF:000608">
    <property type="entry name" value="Mov10 RISC complex RNA helicase"/>
    <property type="match status" value="1"/>
</dbReference>
<evidence type="ECO:0000259" key="17">
    <source>
        <dbReference type="Pfam" id="PF21635"/>
    </source>
</evidence>
<evidence type="ECO:0000256" key="7">
    <source>
        <dbReference type="ARBA" id="ARBA00022806"/>
    </source>
</evidence>
<dbReference type="AlphaFoldDB" id="A0A671YU17"/>
<keyword evidence="4" id="KW-0963">Cytoplasm</keyword>
<evidence type="ECO:0000256" key="5">
    <source>
        <dbReference type="ARBA" id="ARBA00022741"/>
    </source>
</evidence>
<dbReference type="GO" id="GO:0000932">
    <property type="term" value="C:P-body"/>
    <property type="evidence" value="ECO:0007669"/>
    <property type="project" value="UniProtKB-SubCell"/>
</dbReference>
<dbReference type="GO" id="GO:0016787">
    <property type="term" value="F:hydrolase activity"/>
    <property type="evidence" value="ECO:0007669"/>
    <property type="project" value="UniProtKB-KW"/>
</dbReference>
<keyword evidence="6" id="KW-0378">Hydrolase</keyword>
<evidence type="ECO:0000259" key="16">
    <source>
        <dbReference type="Pfam" id="PF21634"/>
    </source>
</evidence>
<evidence type="ECO:0000256" key="11">
    <source>
        <dbReference type="ARBA" id="ARBA00047984"/>
    </source>
</evidence>
<evidence type="ECO:0000256" key="2">
    <source>
        <dbReference type="ARBA" id="ARBA00005601"/>
    </source>
</evidence>
<dbReference type="SUPFAM" id="SSF52540">
    <property type="entry name" value="P-loop containing nucleoside triphosphate hydrolases"/>
    <property type="match status" value="1"/>
</dbReference>
<dbReference type="InterPro" id="IPR049077">
    <property type="entry name" value="MOV-10_Ig-like"/>
</dbReference>
<dbReference type="Pfam" id="PF21633">
    <property type="entry name" value="MOV-10_Ig-like"/>
    <property type="match status" value="1"/>
</dbReference>
<name>A0A671YU17_SPAAU</name>
<evidence type="ECO:0000256" key="8">
    <source>
        <dbReference type="ARBA" id="ARBA00022840"/>
    </source>
</evidence>
<dbReference type="InterPro" id="IPR026122">
    <property type="entry name" value="MOV-10/SDE3_DEXXQ/H-box"/>
</dbReference>
<feature type="domain" description="DNA2/NAM7 helicase helicase" evidence="13">
    <location>
        <begin position="309"/>
        <end position="406"/>
    </location>
</feature>
<evidence type="ECO:0000313" key="19">
    <source>
        <dbReference type="Proteomes" id="UP000472265"/>
    </source>
</evidence>
<feature type="domain" description="DNA2/NAM7 helicase helicase" evidence="13">
    <location>
        <begin position="412"/>
        <end position="495"/>
    </location>
</feature>
<keyword evidence="10" id="KW-0943">RNA-mediated gene silencing</keyword>
<dbReference type="Pfam" id="PF13087">
    <property type="entry name" value="AAA_12"/>
    <property type="match status" value="1"/>
</dbReference>
<dbReference type="GO" id="GO:0005524">
    <property type="term" value="F:ATP binding"/>
    <property type="evidence" value="ECO:0007669"/>
    <property type="project" value="UniProtKB-KW"/>
</dbReference>
<comment type="function">
    <text evidence="12">Probable RNA helicase. Required for RNA-mediated gene silencing by the RNA-induced silencing complex (RISC). Required for both miRNA-mediated translational repression and miRNA-mediated cleavage of complementary mRNAs by RISC.</text>
</comment>
<dbReference type="InterPro" id="IPR047187">
    <property type="entry name" value="SF1_C_Upf1"/>
</dbReference>
<evidence type="ECO:0000256" key="1">
    <source>
        <dbReference type="ARBA" id="ARBA00004201"/>
    </source>
</evidence>
<dbReference type="CDD" id="cd18038">
    <property type="entry name" value="DEXXQc_Helz-like"/>
    <property type="match status" value="1"/>
</dbReference>
<reference evidence="18" key="3">
    <citation type="submission" date="2025-09" db="UniProtKB">
        <authorList>
            <consortium name="Ensembl"/>
        </authorList>
    </citation>
    <scope>IDENTIFICATION</scope>
</reference>
<organism evidence="18 19">
    <name type="scientific">Sparus aurata</name>
    <name type="common">Gilthead sea bream</name>
    <dbReference type="NCBI Taxonomy" id="8175"/>
    <lineage>
        <taxon>Eukaryota</taxon>
        <taxon>Metazoa</taxon>
        <taxon>Chordata</taxon>
        <taxon>Craniata</taxon>
        <taxon>Vertebrata</taxon>
        <taxon>Euteleostomi</taxon>
        <taxon>Actinopterygii</taxon>
        <taxon>Neopterygii</taxon>
        <taxon>Teleostei</taxon>
        <taxon>Neoteleostei</taxon>
        <taxon>Acanthomorphata</taxon>
        <taxon>Eupercaria</taxon>
        <taxon>Spariformes</taxon>
        <taxon>Sparidae</taxon>
        <taxon>Sparus</taxon>
    </lineage>
</organism>
<proteinExistence type="inferred from homology"/>
<dbReference type="Pfam" id="PF13086">
    <property type="entry name" value="AAA_11"/>
    <property type="match status" value="2"/>
</dbReference>
<protein>
    <recommendedName>
        <fullName evidence="3">RNA helicase</fullName>
        <ecNumber evidence="3">3.6.4.13</ecNumber>
    </recommendedName>
</protein>
<dbReference type="Proteomes" id="UP000472265">
    <property type="component" value="Chromosome 6"/>
</dbReference>
<dbReference type="InterPro" id="IPR049080">
    <property type="entry name" value="MOV-10-like_beta-barrel"/>
</dbReference>
<dbReference type="PANTHER" id="PTHR45418">
    <property type="entry name" value="CANCER/TESTIS ANTIGEN 55"/>
    <property type="match status" value="1"/>
</dbReference>
<keyword evidence="7" id="KW-0347">Helicase</keyword>
<feature type="domain" description="DNA2/NAM7 helicase-like C-terminal" evidence="14">
    <location>
        <begin position="505"/>
        <end position="727"/>
    </location>
</feature>
<dbReference type="Ensembl" id="ENSSAUT00010070174.1">
    <property type="protein sequence ID" value="ENSSAUP00010067032.1"/>
    <property type="gene ID" value="ENSSAUG00010026587.1"/>
</dbReference>
<reference evidence="18" key="1">
    <citation type="submission" date="2021-04" db="EMBL/GenBank/DDBJ databases">
        <authorList>
            <consortium name="Wellcome Sanger Institute Data Sharing"/>
        </authorList>
    </citation>
    <scope>NUCLEOTIDE SEQUENCE [LARGE SCALE GENOMIC DNA]</scope>
</reference>
<keyword evidence="9" id="KW-0694">RNA-binding</keyword>
<feature type="domain" description="Helicase MOV-10 helical" evidence="17">
    <location>
        <begin position="141"/>
        <end position="175"/>
    </location>
</feature>
<comment type="similarity">
    <text evidence="2">Belongs to the DNA2/NAM7 helicase family. SDE3 subfamily.</text>
</comment>
<dbReference type="Pfam" id="PF21635">
    <property type="entry name" value="Mov-10_helical"/>
    <property type="match status" value="1"/>
</dbReference>
<keyword evidence="8" id="KW-0067">ATP-binding</keyword>
<dbReference type="Gene3D" id="3.40.50.300">
    <property type="entry name" value="P-loop containing nucleotide triphosphate hydrolases"/>
    <property type="match status" value="2"/>
</dbReference>
<dbReference type="InterPro" id="IPR049079">
    <property type="entry name" value="Mov-10_helical"/>
</dbReference>
<dbReference type="FunFam" id="3.40.50.300:FF:001941">
    <property type="entry name" value="Mov10 RISC complex RNA helicase"/>
    <property type="match status" value="1"/>
</dbReference>
<dbReference type="GO" id="GO:0031047">
    <property type="term" value="P:regulatory ncRNA-mediated gene silencing"/>
    <property type="evidence" value="ECO:0007669"/>
    <property type="project" value="UniProtKB-KW"/>
</dbReference>
<feature type="domain" description="Helicase MOV-10 Ig-like" evidence="15">
    <location>
        <begin position="46"/>
        <end position="93"/>
    </location>
</feature>
<evidence type="ECO:0000256" key="10">
    <source>
        <dbReference type="ARBA" id="ARBA00023158"/>
    </source>
</evidence>
<comment type="subcellular location">
    <subcellularLocation>
        <location evidence="1">Cytoplasm</location>
        <location evidence="1">P-body</location>
    </subcellularLocation>
</comment>
<keyword evidence="19" id="KW-1185">Reference proteome</keyword>
<dbReference type="InterPro" id="IPR041679">
    <property type="entry name" value="DNA2/NAM7-like_C"/>
</dbReference>
<dbReference type="CDD" id="cd18808">
    <property type="entry name" value="SF1_C_Upf1"/>
    <property type="match status" value="1"/>
</dbReference>
<dbReference type="Pfam" id="PF21634">
    <property type="entry name" value="MOV-10_beta-barrel"/>
    <property type="match status" value="1"/>
</dbReference>
<evidence type="ECO:0000256" key="12">
    <source>
        <dbReference type="ARBA" id="ARBA00056357"/>
    </source>
</evidence>
<reference evidence="18" key="2">
    <citation type="submission" date="2025-08" db="UniProtKB">
        <authorList>
            <consortium name="Ensembl"/>
        </authorList>
    </citation>
    <scope>IDENTIFICATION</scope>
</reference>
<dbReference type="GO" id="GO:0032574">
    <property type="term" value="F:5'-3' RNA helicase activity"/>
    <property type="evidence" value="ECO:0007669"/>
    <property type="project" value="InterPro"/>
</dbReference>
<dbReference type="InterPro" id="IPR041677">
    <property type="entry name" value="DNA2/NAM7_AAA_11"/>
</dbReference>
<accession>A0A671YU17</accession>
<evidence type="ECO:0000256" key="3">
    <source>
        <dbReference type="ARBA" id="ARBA00012552"/>
    </source>
</evidence>
<feature type="domain" description="Helicase MOV-10-like beta-barrel" evidence="16">
    <location>
        <begin position="176"/>
        <end position="262"/>
    </location>
</feature>
<gene>
    <name evidence="18" type="primary">MOV10</name>
    <name evidence="18" type="synonym">mov10a</name>
</gene>
<sequence>MGDDHKVVLPSDSYKPYSGAFRSHQTRRGKMEKSSSLWNLFSLLPLSPTGESYEVLVRYKLSHFGYFPATMYFEFCPDLPASAPFCIVREVEAIASTPLAVELGPVSPYKPFQKGKYRAANLVIVDGSFSGHQCLYVYFTSRGLLDSSLRMKTYPHRFHLLLHLEELQMEVDIKKYDILNQTMTQEKSNKSLLTLRVPGVAENRPSVLRGDCLRVHKSADKVEPITVYNGYVHRVELDRVKLGFSKQLLQIFISNMKFDVEFTLNRYPLRLQHRALDLAAKHELEEVLFPSGAAAASLPMMFNDQLENNPQQHAAVQRIVAGSSKPAPHLVFGPPGTGKTITLVEAMNQVYKADRSAHILACAPSNSACDLLCERLMVHMDHHRVYRLYASSRDPRTVPKSLLKHCNWDQRRESFVFPDKESLMEYTVVVTTLISAGRLVSGGMPVGHFTHVFVDEGGQAVEPECIITVAGLLSAREGQLVLAGDPKQLGPILRSPLAVKYGLGLSLLERLMRDNPLYQKSTDSGHFDTRFVTKLLRNYRSHAAILKIPNELFYENELQVFADQWDREAYCNWEYLPKKGFPLIFHGVMGKDEREANSPSFFNVSEIEVLVDYLTKLMETQGKKGLPKLSPKDIGIIAPYRKQVEKITKALKSVTALKRWSDLAELKVGSVEEFQGQERKIIIISTVRSSLHYVKMDEEFNIGFLSNEKRFNVAVTRARSLLIVVGNPVILNKDSTWKKFISYCVNEKGYTGFDFRDADGEDDIVSRLANLKFNVDSDSKYT</sequence>
<comment type="catalytic activity">
    <reaction evidence="11">
        <text>ATP + H2O = ADP + phosphate + H(+)</text>
        <dbReference type="Rhea" id="RHEA:13065"/>
        <dbReference type="ChEBI" id="CHEBI:15377"/>
        <dbReference type="ChEBI" id="CHEBI:15378"/>
        <dbReference type="ChEBI" id="CHEBI:30616"/>
        <dbReference type="ChEBI" id="CHEBI:43474"/>
        <dbReference type="ChEBI" id="CHEBI:456216"/>
        <dbReference type="EC" id="3.6.4.13"/>
    </reaction>
</comment>
<evidence type="ECO:0000259" key="14">
    <source>
        <dbReference type="Pfam" id="PF13087"/>
    </source>
</evidence>
<dbReference type="GO" id="GO:0003723">
    <property type="term" value="F:RNA binding"/>
    <property type="evidence" value="ECO:0007669"/>
    <property type="project" value="UniProtKB-KW"/>
</dbReference>
<evidence type="ECO:0000259" key="13">
    <source>
        <dbReference type="Pfam" id="PF13086"/>
    </source>
</evidence>
<evidence type="ECO:0000256" key="9">
    <source>
        <dbReference type="ARBA" id="ARBA00022884"/>
    </source>
</evidence>
<keyword evidence="5" id="KW-0547">Nucleotide-binding</keyword>
<evidence type="ECO:0000256" key="6">
    <source>
        <dbReference type="ARBA" id="ARBA00022801"/>
    </source>
</evidence>
<dbReference type="InterPro" id="IPR027417">
    <property type="entry name" value="P-loop_NTPase"/>
</dbReference>